<dbReference type="EMBL" id="GBRH01219098">
    <property type="protein sequence ID" value="JAD78797.1"/>
    <property type="molecule type" value="Transcribed_RNA"/>
</dbReference>
<sequence length="118" mass="13690">MSWRRQGIRCRETLVAPTVGLTLGDLRCWPIQQLSARPHGARPPRRRRRRIWRPRALRSPARSLAWDGRRRRRSLRETAAGGGAPWRRQRWRLRGHGEGSGEVRASAGEERVRRIGST</sequence>
<organism evidence="2">
    <name type="scientific">Arundo donax</name>
    <name type="common">Giant reed</name>
    <name type="synonym">Donax arundinaceus</name>
    <dbReference type="NCBI Taxonomy" id="35708"/>
    <lineage>
        <taxon>Eukaryota</taxon>
        <taxon>Viridiplantae</taxon>
        <taxon>Streptophyta</taxon>
        <taxon>Embryophyta</taxon>
        <taxon>Tracheophyta</taxon>
        <taxon>Spermatophyta</taxon>
        <taxon>Magnoliopsida</taxon>
        <taxon>Liliopsida</taxon>
        <taxon>Poales</taxon>
        <taxon>Poaceae</taxon>
        <taxon>PACMAD clade</taxon>
        <taxon>Arundinoideae</taxon>
        <taxon>Arundineae</taxon>
        <taxon>Arundo</taxon>
    </lineage>
</organism>
<reference evidence="2" key="1">
    <citation type="submission" date="2014-09" db="EMBL/GenBank/DDBJ databases">
        <authorList>
            <person name="Magalhaes I.L.F."/>
            <person name="Oliveira U."/>
            <person name="Santos F.R."/>
            <person name="Vidigal T.H.D.A."/>
            <person name="Brescovit A.D."/>
            <person name="Santos A.J."/>
        </authorList>
    </citation>
    <scope>NUCLEOTIDE SEQUENCE</scope>
    <source>
        <tissue evidence="2">Shoot tissue taken approximately 20 cm above the soil surface</tissue>
    </source>
</reference>
<dbReference type="AlphaFoldDB" id="A0A0A9D4W8"/>
<evidence type="ECO:0000256" key="1">
    <source>
        <dbReference type="SAM" id="MobiDB-lite"/>
    </source>
</evidence>
<accession>A0A0A9D4W8</accession>
<protein>
    <submittedName>
        <fullName evidence="2">Uncharacterized protein</fullName>
    </submittedName>
</protein>
<name>A0A0A9D4W8_ARUDO</name>
<reference evidence="2" key="2">
    <citation type="journal article" date="2015" name="Data Brief">
        <title>Shoot transcriptome of the giant reed, Arundo donax.</title>
        <authorList>
            <person name="Barrero R.A."/>
            <person name="Guerrero F.D."/>
            <person name="Moolhuijzen P."/>
            <person name="Goolsby J.A."/>
            <person name="Tidwell J."/>
            <person name="Bellgard S.E."/>
            <person name="Bellgard M.I."/>
        </authorList>
    </citation>
    <scope>NUCLEOTIDE SEQUENCE</scope>
    <source>
        <tissue evidence="2">Shoot tissue taken approximately 20 cm above the soil surface</tissue>
    </source>
</reference>
<evidence type="ECO:0000313" key="2">
    <source>
        <dbReference type="EMBL" id="JAD78797.1"/>
    </source>
</evidence>
<feature type="region of interest" description="Disordered" evidence="1">
    <location>
        <begin position="68"/>
        <end position="118"/>
    </location>
</feature>
<proteinExistence type="predicted"/>
<feature type="compositionally biased region" description="Basic and acidic residues" evidence="1">
    <location>
        <begin position="95"/>
        <end position="118"/>
    </location>
</feature>